<evidence type="ECO:0000256" key="6">
    <source>
        <dbReference type="RuleBase" id="RU280813"/>
    </source>
</evidence>
<comment type="caution">
    <text evidence="7">The sequence shown here is derived from an EMBL/GenBank/DDBJ whole genome shotgun (WGS) entry which is preliminary data.</text>
</comment>
<dbReference type="InterPro" id="IPR000609">
    <property type="entry name" value="7TM_GPCR_serpentine_rcpt_Srg"/>
</dbReference>
<dbReference type="GO" id="GO:0016020">
    <property type="term" value="C:membrane"/>
    <property type="evidence" value="ECO:0007669"/>
    <property type="project" value="UniProtKB-SubCell"/>
</dbReference>
<feature type="transmembrane region" description="Helical" evidence="6">
    <location>
        <begin position="63"/>
        <end position="82"/>
    </location>
</feature>
<keyword evidence="4 6" id="KW-1133">Transmembrane helix</keyword>
<gene>
    <name evidence="7" type="ORF">MSPICULIGERA_LOCUS22114</name>
</gene>
<comment type="subcellular location">
    <subcellularLocation>
        <location evidence="1">Membrane</location>
        <topology evidence="1">Multi-pass membrane protein</topology>
    </subcellularLocation>
</comment>
<evidence type="ECO:0000256" key="3">
    <source>
        <dbReference type="ARBA" id="ARBA00022692"/>
    </source>
</evidence>
<dbReference type="Proteomes" id="UP001177023">
    <property type="component" value="Unassembled WGS sequence"/>
</dbReference>
<evidence type="ECO:0000256" key="1">
    <source>
        <dbReference type="ARBA" id="ARBA00004141"/>
    </source>
</evidence>
<feature type="transmembrane region" description="Helical" evidence="6">
    <location>
        <begin position="94"/>
        <end position="122"/>
    </location>
</feature>
<evidence type="ECO:0000256" key="5">
    <source>
        <dbReference type="ARBA" id="ARBA00023136"/>
    </source>
</evidence>
<keyword evidence="8" id="KW-1185">Reference proteome</keyword>
<dbReference type="GO" id="GO:0007606">
    <property type="term" value="P:sensory perception of chemical stimulus"/>
    <property type="evidence" value="ECO:0007669"/>
    <property type="project" value="UniProtKB-UniRule"/>
</dbReference>
<comment type="caution">
    <text evidence="6">Lacks conserved residue(s) required for the propagation of feature annotation.</text>
</comment>
<accession>A0AA36DAU1</accession>
<dbReference type="AlphaFoldDB" id="A0AA36DAU1"/>
<keyword evidence="3 6" id="KW-0812">Transmembrane</keyword>
<evidence type="ECO:0000313" key="8">
    <source>
        <dbReference type="Proteomes" id="UP001177023"/>
    </source>
</evidence>
<evidence type="ECO:0000313" key="7">
    <source>
        <dbReference type="EMBL" id="CAJ0584047.1"/>
    </source>
</evidence>
<proteinExistence type="inferred from homology"/>
<comment type="similarity">
    <text evidence="2 6">Belongs to the nematode receptor-like protein srg family.</text>
</comment>
<feature type="transmembrane region" description="Helical" evidence="6">
    <location>
        <begin position="31"/>
        <end position="51"/>
    </location>
</feature>
<sequence>MAEQDFPMMINYKTLVKNYIMAMLILPTRDFQFFCAAVIAFNRYTALYWHFAKVEAFWNRATLPFIISGLTISIAMALTQAVPENFYLRWGIKLGIWTLIYLLILTGISFIFNLLVLIKLVLIKNRGGAESGKLLSQAEKKLCFVSLYSFTFVLTFIFAQIMNLVLDEADSFKDFTHESLIACASVCKGFCEKS</sequence>
<evidence type="ECO:0000256" key="2">
    <source>
        <dbReference type="ARBA" id="ARBA00005692"/>
    </source>
</evidence>
<dbReference type="GO" id="GO:0004888">
    <property type="term" value="F:transmembrane signaling receptor activity"/>
    <property type="evidence" value="ECO:0007669"/>
    <property type="project" value="InterPro"/>
</dbReference>
<dbReference type="EMBL" id="CATQJA010002668">
    <property type="protein sequence ID" value="CAJ0584047.1"/>
    <property type="molecule type" value="Genomic_DNA"/>
</dbReference>
<reference evidence="7" key="1">
    <citation type="submission" date="2023-06" db="EMBL/GenBank/DDBJ databases">
        <authorList>
            <person name="Delattre M."/>
        </authorList>
    </citation>
    <scope>NUCLEOTIDE SEQUENCE</scope>
    <source>
        <strain evidence="7">AF72</strain>
    </source>
</reference>
<evidence type="ECO:0000256" key="4">
    <source>
        <dbReference type="ARBA" id="ARBA00022989"/>
    </source>
</evidence>
<feature type="non-terminal residue" evidence="7">
    <location>
        <position position="194"/>
    </location>
</feature>
<dbReference type="Pfam" id="PF02118">
    <property type="entry name" value="Srg"/>
    <property type="match status" value="1"/>
</dbReference>
<organism evidence="7 8">
    <name type="scientific">Mesorhabditis spiculigera</name>
    <dbReference type="NCBI Taxonomy" id="96644"/>
    <lineage>
        <taxon>Eukaryota</taxon>
        <taxon>Metazoa</taxon>
        <taxon>Ecdysozoa</taxon>
        <taxon>Nematoda</taxon>
        <taxon>Chromadorea</taxon>
        <taxon>Rhabditida</taxon>
        <taxon>Rhabditina</taxon>
        <taxon>Rhabditomorpha</taxon>
        <taxon>Rhabditoidea</taxon>
        <taxon>Rhabditidae</taxon>
        <taxon>Mesorhabditinae</taxon>
        <taxon>Mesorhabditis</taxon>
    </lineage>
</organism>
<name>A0AA36DAU1_9BILA</name>
<feature type="transmembrane region" description="Helical" evidence="6">
    <location>
        <begin position="142"/>
        <end position="166"/>
    </location>
</feature>
<keyword evidence="5 6" id="KW-0472">Membrane</keyword>
<protein>
    <recommendedName>
        <fullName evidence="6">Serpentine receptor class gamma</fullName>
    </recommendedName>
</protein>